<feature type="compositionally biased region" description="Acidic residues" evidence="1">
    <location>
        <begin position="301"/>
        <end position="317"/>
    </location>
</feature>
<dbReference type="Gene3D" id="1.10.287.100">
    <property type="match status" value="1"/>
</dbReference>
<gene>
    <name evidence="2" type="ORF">P4R38_13245</name>
</gene>
<dbReference type="SUPFAM" id="SSF159659">
    <property type="entry name" value="Cgl1923-like"/>
    <property type="match status" value="1"/>
</dbReference>
<name>A0ABT6C8F8_9MICO</name>
<protein>
    <submittedName>
        <fullName evidence="2">PAC2 family protein</fullName>
    </submittedName>
</protein>
<evidence type="ECO:0000313" key="3">
    <source>
        <dbReference type="Proteomes" id="UP001528912"/>
    </source>
</evidence>
<dbReference type="Gene3D" id="3.40.50.10900">
    <property type="entry name" value="PAC-like subunit"/>
    <property type="match status" value="1"/>
</dbReference>
<dbReference type="InterPro" id="IPR038389">
    <property type="entry name" value="PSMG2_sf"/>
</dbReference>
<dbReference type="Proteomes" id="UP001528912">
    <property type="component" value="Unassembled WGS sequence"/>
</dbReference>
<evidence type="ECO:0000313" key="2">
    <source>
        <dbReference type="EMBL" id="MDF8265216.1"/>
    </source>
</evidence>
<evidence type="ECO:0000256" key="1">
    <source>
        <dbReference type="SAM" id="MobiDB-lite"/>
    </source>
</evidence>
<reference evidence="2 3" key="1">
    <citation type="submission" date="2023-03" db="EMBL/GenBank/DDBJ databases">
        <title>YIM 133296 draft genome.</title>
        <authorList>
            <person name="Xiong L."/>
        </authorList>
    </citation>
    <scope>NUCLEOTIDE SEQUENCE [LARGE SCALE GENOMIC DNA]</scope>
    <source>
        <strain evidence="2 3">YIM 133296</strain>
    </source>
</reference>
<dbReference type="PIRSF" id="PIRSF028754">
    <property type="entry name" value="UCP028754"/>
    <property type="match status" value="1"/>
</dbReference>
<dbReference type="RefSeq" id="WP_277192544.1">
    <property type="nucleotide sequence ID" value="NZ_JAROAV010000033.1"/>
</dbReference>
<accession>A0ABT6C8F8</accession>
<dbReference type="InterPro" id="IPR008492">
    <property type="entry name" value="Rv2714-like"/>
</dbReference>
<sequence>MQDPSLLYQFETDARQEDLRASTMIVSFGGLLDAGQAQKLLTDHILETLDNEVVASFDLDQLLDYRGRRPLMTFDRDHIASYEDPSLLLHRVVDEEGTPFYVLYGPEPDYQWERTIEAVRSMVRMLGVRLVISAHGIPMGVPHTRPVGMTRYATDRSLITENVPAFGAIRIPASLEQLLHLRLGESGTDAVGFALHVPHYLAQMEFGDAAVAALESIHALTGLAIPVDGLAATAGLNRVDIQRQIADNEEVGQVVSGLEEQYDAYHDGRERKSLLATEMAELPSADEIGEQLEAFLREETSDGSDTSDEDAGPDFLR</sequence>
<organism evidence="2 3">
    <name type="scientific">Luteipulveratus flavus</name>
    <dbReference type="NCBI Taxonomy" id="3031728"/>
    <lineage>
        <taxon>Bacteria</taxon>
        <taxon>Bacillati</taxon>
        <taxon>Actinomycetota</taxon>
        <taxon>Actinomycetes</taxon>
        <taxon>Micrococcales</taxon>
        <taxon>Dermacoccaceae</taxon>
        <taxon>Luteipulveratus</taxon>
    </lineage>
</organism>
<dbReference type="InterPro" id="IPR019151">
    <property type="entry name" value="Proteasome_assmbl_chaperone_2"/>
</dbReference>
<feature type="region of interest" description="Disordered" evidence="1">
    <location>
        <begin position="295"/>
        <end position="317"/>
    </location>
</feature>
<dbReference type="Pfam" id="PF09754">
    <property type="entry name" value="PAC2"/>
    <property type="match status" value="1"/>
</dbReference>
<proteinExistence type="predicted"/>
<comment type="caution">
    <text evidence="2">The sequence shown here is derived from an EMBL/GenBank/DDBJ whole genome shotgun (WGS) entry which is preliminary data.</text>
</comment>
<dbReference type="EMBL" id="JAROAV010000033">
    <property type="protein sequence ID" value="MDF8265216.1"/>
    <property type="molecule type" value="Genomic_DNA"/>
</dbReference>
<keyword evidence="3" id="KW-1185">Reference proteome</keyword>